<evidence type="ECO:0000256" key="8">
    <source>
        <dbReference type="RuleBase" id="RU000414"/>
    </source>
</evidence>
<comment type="catalytic activity">
    <reaction evidence="6 8">
        <text>2 superoxide + 2 H(+) = H2O2 + O2</text>
        <dbReference type="Rhea" id="RHEA:20696"/>
        <dbReference type="ChEBI" id="CHEBI:15378"/>
        <dbReference type="ChEBI" id="CHEBI:15379"/>
        <dbReference type="ChEBI" id="CHEBI:16240"/>
        <dbReference type="ChEBI" id="CHEBI:18421"/>
        <dbReference type="EC" id="1.15.1.1"/>
    </reaction>
</comment>
<dbReference type="PRINTS" id="PR01703">
    <property type="entry name" value="MNSODISMTASE"/>
</dbReference>
<dbReference type="SUPFAM" id="SSF46609">
    <property type="entry name" value="Fe,Mn superoxide dismutase (SOD), N-terminal domain"/>
    <property type="match status" value="1"/>
</dbReference>
<dbReference type="Pfam" id="PF00081">
    <property type="entry name" value="Sod_Fe_N"/>
    <property type="match status" value="1"/>
</dbReference>
<evidence type="ECO:0000313" key="12">
    <source>
        <dbReference type="Proteomes" id="UP000242301"/>
    </source>
</evidence>
<dbReference type="STRING" id="1715285.SOFFGTOCOR_0116"/>
<evidence type="ECO:0000259" key="9">
    <source>
        <dbReference type="Pfam" id="PF00081"/>
    </source>
</evidence>
<dbReference type="InterPro" id="IPR019833">
    <property type="entry name" value="Mn/Fe_SOD_BS"/>
</dbReference>
<dbReference type="PANTHER" id="PTHR43595:SF2">
    <property type="entry name" value="SMALL RIBOSOMAL SUBUNIT PROTEIN MS42"/>
    <property type="match status" value="1"/>
</dbReference>
<feature type="domain" description="Manganese/iron superoxide dismutase N-terminal" evidence="9">
    <location>
        <begin position="2"/>
        <end position="89"/>
    </location>
</feature>
<dbReference type="PIRSF" id="PIRSF000349">
    <property type="entry name" value="SODismutase"/>
    <property type="match status" value="1"/>
</dbReference>
<evidence type="ECO:0000256" key="1">
    <source>
        <dbReference type="ARBA" id="ARBA00002170"/>
    </source>
</evidence>
<evidence type="ECO:0000256" key="4">
    <source>
        <dbReference type="ARBA" id="ARBA00022723"/>
    </source>
</evidence>
<evidence type="ECO:0000256" key="7">
    <source>
        <dbReference type="PIRSR" id="PIRSR000349-1"/>
    </source>
</evidence>
<evidence type="ECO:0000256" key="5">
    <source>
        <dbReference type="ARBA" id="ARBA00023002"/>
    </source>
</evidence>
<feature type="domain" description="Manganese/iron superoxide dismutase C-terminal" evidence="10">
    <location>
        <begin position="97"/>
        <end position="202"/>
    </location>
</feature>
<dbReference type="GO" id="GO:0005737">
    <property type="term" value="C:cytoplasm"/>
    <property type="evidence" value="ECO:0007669"/>
    <property type="project" value="TreeGrafter"/>
</dbReference>
<evidence type="ECO:0000256" key="6">
    <source>
        <dbReference type="ARBA" id="ARBA00049204"/>
    </source>
</evidence>
<comment type="function">
    <text evidence="8">Destroys radicals which are normally produced within the cells and which are toxic to biological systems.</text>
</comment>
<dbReference type="Proteomes" id="UP000242301">
    <property type="component" value="Unassembled WGS sequence"/>
</dbReference>
<gene>
    <name evidence="11" type="primary">sodA</name>
    <name evidence="11" type="ORF">SOFFGTOCOR_0116</name>
</gene>
<dbReference type="GO" id="GO:0046872">
    <property type="term" value="F:metal ion binding"/>
    <property type="evidence" value="ECO:0007669"/>
    <property type="project" value="UniProtKB-KW"/>
</dbReference>
<reference evidence="12" key="1">
    <citation type="submission" date="2015-05" db="EMBL/GenBank/DDBJ databases">
        <authorList>
            <person name="Manzano-Marin A."/>
        </authorList>
    </citation>
    <scope>NUCLEOTIDE SEQUENCE [LARGE SCALE GENOMIC DNA]</scope>
    <source>
        <strain evidence="12">officinalis</strain>
    </source>
</reference>
<proteinExistence type="inferred from homology"/>
<feature type="binding site" evidence="7">
    <location>
        <position position="27"/>
    </location>
    <ligand>
        <name>Mn(2+)</name>
        <dbReference type="ChEBI" id="CHEBI:29035"/>
    </ligand>
</feature>
<dbReference type="InterPro" id="IPR019831">
    <property type="entry name" value="Mn/Fe_SOD_N"/>
</dbReference>
<dbReference type="Gene3D" id="3.55.40.20">
    <property type="entry name" value="Iron/manganese superoxide dismutase, C-terminal domain"/>
    <property type="match status" value="1"/>
</dbReference>
<dbReference type="AlphaFoldDB" id="A0A0M6W6V0"/>
<evidence type="ECO:0000256" key="3">
    <source>
        <dbReference type="ARBA" id="ARBA00012682"/>
    </source>
</evidence>
<dbReference type="InterPro" id="IPR019832">
    <property type="entry name" value="Mn/Fe_SOD_C"/>
</dbReference>
<dbReference type="PANTHER" id="PTHR43595">
    <property type="entry name" value="37S RIBOSOMAL PROTEIN S26, MITOCHONDRIAL"/>
    <property type="match status" value="1"/>
</dbReference>
<dbReference type="InterPro" id="IPR036314">
    <property type="entry name" value="SOD_C_sf"/>
</dbReference>
<dbReference type="InterPro" id="IPR001189">
    <property type="entry name" value="Mn/Fe_SOD"/>
</dbReference>
<dbReference type="FunFam" id="3.55.40.20:FF:000004">
    <property type="entry name" value="Superoxide dismutase [Fe]"/>
    <property type="match status" value="1"/>
</dbReference>
<feature type="binding site" evidence="7">
    <location>
        <position position="173"/>
    </location>
    <ligand>
        <name>Mn(2+)</name>
        <dbReference type="ChEBI" id="CHEBI:29035"/>
    </ligand>
</feature>
<organism evidence="11 12">
    <name type="scientific">Candidatus Providencia siddallii</name>
    <dbReference type="NCBI Taxonomy" id="1715285"/>
    <lineage>
        <taxon>Bacteria</taxon>
        <taxon>Pseudomonadati</taxon>
        <taxon>Pseudomonadota</taxon>
        <taxon>Gammaproteobacteria</taxon>
        <taxon>Enterobacterales</taxon>
        <taxon>Morganellaceae</taxon>
        <taxon>Providencia</taxon>
    </lineage>
</organism>
<feature type="binding site" evidence="7">
    <location>
        <position position="82"/>
    </location>
    <ligand>
        <name>Mn(2+)</name>
        <dbReference type="ChEBI" id="CHEBI:29035"/>
    </ligand>
</feature>
<dbReference type="SUPFAM" id="SSF54719">
    <property type="entry name" value="Fe,Mn superoxide dismutase (SOD), C-terminal domain"/>
    <property type="match status" value="1"/>
</dbReference>
<comment type="similarity">
    <text evidence="2 8">Belongs to the iron/manganese superoxide dismutase family.</text>
</comment>
<dbReference type="EMBL" id="CVRF01000001">
    <property type="protein sequence ID" value="CRK85558.1"/>
    <property type="molecule type" value="Genomic_DNA"/>
</dbReference>
<name>A0A0M6W6V0_9GAMM</name>
<feature type="binding site" evidence="7">
    <location>
        <position position="169"/>
    </location>
    <ligand>
        <name>Mn(2+)</name>
        <dbReference type="ChEBI" id="CHEBI:29035"/>
    </ligand>
</feature>
<dbReference type="EC" id="1.15.1.1" evidence="3 8"/>
<comment type="function">
    <text evidence="1">Destroys superoxide anion radicals which are normally produced within the cells and which are toxic to biological systems.</text>
</comment>
<dbReference type="GO" id="GO:0004784">
    <property type="term" value="F:superoxide dismutase activity"/>
    <property type="evidence" value="ECO:0007669"/>
    <property type="project" value="UniProtKB-EC"/>
</dbReference>
<sequence length="211" mass="25215">MNYKLPDLLYDYDYLEPFFDKQTMEIHHTKHHQTYVSNTNLALEKLYEFSGLDINLLIQKIDEVPFNQYNYIRNNVGGHFNHTVFFKGLKLGTKLKNNLKDAINRDFGSFENFKELFEKTAISCFGSGWIWLILKNTNKLDVVSTHNQDNPLMRNISSEIRGYPIICLDVWEHAYYLKFQNRRSEYVKSFWFTVNWDEANKRFESKVINKI</sequence>
<accession>A0A0M6W6V0</accession>
<evidence type="ECO:0000256" key="2">
    <source>
        <dbReference type="ARBA" id="ARBA00008714"/>
    </source>
</evidence>
<dbReference type="Pfam" id="PF02777">
    <property type="entry name" value="Sod_Fe_C"/>
    <property type="match status" value="1"/>
</dbReference>
<protein>
    <recommendedName>
        <fullName evidence="3 8">Superoxide dismutase</fullName>
        <ecNumber evidence="3 8">1.15.1.1</ecNumber>
    </recommendedName>
</protein>
<dbReference type="Gene3D" id="1.10.287.990">
    <property type="entry name" value="Fe,Mn superoxide dismutase (SOD) domain"/>
    <property type="match status" value="1"/>
</dbReference>
<keyword evidence="5 8" id="KW-0560">Oxidoreductase</keyword>
<dbReference type="PROSITE" id="PS00088">
    <property type="entry name" value="SOD_MN"/>
    <property type="match status" value="1"/>
</dbReference>
<dbReference type="InterPro" id="IPR036324">
    <property type="entry name" value="Mn/Fe_SOD_N_sf"/>
</dbReference>
<keyword evidence="12" id="KW-1185">Reference proteome</keyword>
<evidence type="ECO:0000259" key="10">
    <source>
        <dbReference type="Pfam" id="PF02777"/>
    </source>
</evidence>
<evidence type="ECO:0000313" key="11">
    <source>
        <dbReference type="EMBL" id="CRK85558.1"/>
    </source>
</evidence>
<keyword evidence="4 7" id="KW-0479">Metal-binding</keyword>